<evidence type="ECO:0000313" key="1">
    <source>
        <dbReference type="EMBL" id="QHU28488.1"/>
    </source>
</evidence>
<dbReference type="AlphaFoldDB" id="A0A6C0LF98"/>
<accession>A0A6C0LF98</accession>
<dbReference type="EMBL" id="MN740472">
    <property type="protein sequence ID" value="QHU28488.1"/>
    <property type="molecule type" value="Genomic_DNA"/>
</dbReference>
<reference evidence="1" key="1">
    <citation type="journal article" date="2020" name="Nature">
        <title>Giant virus diversity and host interactions through global metagenomics.</title>
        <authorList>
            <person name="Schulz F."/>
            <person name="Roux S."/>
            <person name="Paez-Espino D."/>
            <person name="Jungbluth S."/>
            <person name="Walsh D.A."/>
            <person name="Denef V.J."/>
            <person name="McMahon K.D."/>
            <person name="Konstantinidis K.T."/>
            <person name="Eloe-Fadrosh E.A."/>
            <person name="Kyrpides N.C."/>
            <person name="Woyke T."/>
        </authorList>
    </citation>
    <scope>NUCLEOTIDE SEQUENCE</scope>
    <source>
        <strain evidence="1">GVMAG-M-3300027770-73</strain>
    </source>
</reference>
<protein>
    <submittedName>
        <fullName evidence="1">Uncharacterized protein</fullName>
    </submittedName>
</protein>
<proteinExistence type="predicted"/>
<sequence length="66" mass="7643">MKSDLPAFLHTMQQGILLDILENGLENGLELKFKTLFCFSAYLFPNFKKVFQFFLATAFFSISKKN</sequence>
<name>A0A6C0LF98_9ZZZZ</name>
<organism evidence="1">
    <name type="scientific">viral metagenome</name>
    <dbReference type="NCBI Taxonomy" id="1070528"/>
    <lineage>
        <taxon>unclassified sequences</taxon>
        <taxon>metagenomes</taxon>
        <taxon>organismal metagenomes</taxon>
    </lineage>
</organism>